<feature type="region of interest" description="Disordered" evidence="5">
    <location>
        <begin position="464"/>
        <end position="484"/>
    </location>
</feature>
<dbReference type="InterPro" id="IPR036396">
    <property type="entry name" value="Cyt_P450_sf"/>
</dbReference>
<dbReference type="InterPro" id="IPR050121">
    <property type="entry name" value="Cytochrome_P450_monoxygenase"/>
</dbReference>
<dbReference type="Pfam" id="PF00067">
    <property type="entry name" value="p450"/>
    <property type="match status" value="3"/>
</dbReference>
<evidence type="ECO:0000256" key="1">
    <source>
        <dbReference type="ARBA" id="ARBA00001971"/>
    </source>
</evidence>
<dbReference type="InterPro" id="IPR001128">
    <property type="entry name" value="Cyt_P450"/>
</dbReference>
<comment type="cofactor">
    <cofactor evidence="1 3">
        <name>heme</name>
        <dbReference type="ChEBI" id="CHEBI:30413"/>
    </cofactor>
</comment>
<dbReference type="PANTHER" id="PTHR24305">
    <property type="entry name" value="CYTOCHROME P450"/>
    <property type="match status" value="1"/>
</dbReference>
<dbReference type="PRINTS" id="PR00463">
    <property type="entry name" value="EP450I"/>
</dbReference>
<dbReference type="AlphaFoldDB" id="A0ABD3QAG7"/>
<evidence type="ECO:0000256" key="2">
    <source>
        <dbReference type="ARBA" id="ARBA00010617"/>
    </source>
</evidence>
<evidence type="ECO:0000256" key="5">
    <source>
        <dbReference type="SAM" id="MobiDB-lite"/>
    </source>
</evidence>
<dbReference type="PANTHER" id="PTHR24305:SF166">
    <property type="entry name" value="CYTOCHROME P450 12A4, MITOCHONDRIAL-RELATED"/>
    <property type="match status" value="1"/>
</dbReference>
<feature type="transmembrane region" description="Helical" evidence="6">
    <location>
        <begin position="31"/>
        <end position="49"/>
    </location>
</feature>
<feature type="binding site" description="axial binding residue" evidence="3">
    <location>
        <position position="639"/>
    </location>
    <ligand>
        <name>heme</name>
        <dbReference type="ChEBI" id="CHEBI:30413"/>
    </ligand>
    <ligandPart>
        <name>Fe</name>
        <dbReference type="ChEBI" id="CHEBI:18248"/>
    </ligandPart>
</feature>
<dbReference type="InterPro" id="IPR002401">
    <property type="entry name" value="Cyt_P450_E_grp-I"/>
</dbReference>
<dbReference type="PROSITE" id="PS00086">
    <property type="entry name" value="CYTOCHROME_P450"/>
    <property type="match status" value="1"/>
</dbReference>
<evidence type="ECO:0000256" key="6">
    <source>
        <dbReference type="SAM" id="Phobius"/>
    </source>
</evidence>
<reference evidence="7 8" key="1">
    <citation type="submission" date="2024-10" db="EMBL/GenBank/DDBJ databases">
        <title>Updated reference genomes for cyclostephanoid diatoms.</title>
        <authorList>
            <person name="Roberts W.R."/>
            <person name="Alverson A.J."/>
        </authorList>
    </citation>
    <scope>NUCLEOTIDE SEQUENCE [LARGE SCALE GENOMIC DNA]</scope>
    <source>
        <strain evidence="7 8">AJA276-08</strain>
    </source>
</reference>
<dbReference type="EMBL" id="JALLAZ020000378">
    <property type="protein sequence ID" value="KAL3796726.1"/>
    <property type="molecule type" value="Genomic_DNA"/>
</dbReference>
<keyword evidence="4" id="KW-0503">Monooxygenase</keyword>
<evidence type="ECO:0000313" key="7">
    <source>
        <dbReference type="EMBL" id="KAL3796726.1"/>
    </source>
</evidence>
<evidence type="ECO:0008006" key="9">
    <source>
        <dbReference type="Google" id="ProtNLM"/>
    </source>
</evidence>
<proteinExistence type="inferred from homology"/>
<keyword evidence="6" id="KW-0812">Transmembrane</keyword>
<comment type="caution">
    <text evidence="7">The sequence shown here is derived from an EMBL/GenBank/DDBJ whole genome shotgun (WGS) entry which is preliminary data.</text>
</comment>
<keyword evidence="3 4" id="KW-0479">Metal-binding</keyword>
<keyword evidence="4" id="KW-0560">Oxidoreductase</keyword>
<dbReference type="GO" id="GO:0004497">
    <property type="term" value="F:monooxygenase activity"/>
    <property type="evidence" value="ECO:0007669"/>
    <property type="project" value="UniProtKB-KW"/>
</dbReference>
<evidence type="ECO:0000256" key="3">
    <source>
        <dbReference type="PIRSR" id="PIRSR602401-1"/>
    </source>
</evidence>
<gene>
    <name evidence="7" type="ORF">ACHAW5_010384</name>
</gene>
<name>A0ABD3QAG7_9STRA</name>
<keyword evidence="3 4" id="KW-0408">Iron</keyword>
<dbReference type="Gene3D" id="1.10.630.10">
    <property type="entry name" value="Cytochrome P450"/>
    <property type="match status" value="1"/>
</dbReference>
<evidence type="ECO:0000256" key="4">
    <source>
        <dbReference type="RuleBase" id="RU000461"/>
    </source>
</evidence>
<keyword evidence="8" id="KW-1185">Reference proteome</keyword>
<accession>A0ABD3QAG7</accession>
<dbReference type="Proteomes" id="UP001530315">
    <property type="component" value="Unassembled WGS sequence"/>
</dbReference>
<organism evidence="7 8">
    <name type="scientific">Stephanodiscus triporus</name>
    <dbReference type="NCBI Taxonomy" id="2934178"/>
    <lineage>
        <taxon>Eukaryota</taxon>
        <taxon>Sar</taxon>
        <taxon>Stramenopiles</taxon>
        <taxon>Ochrophyta</taxon>
        <taxon>Bacillariophyta</taxon>
        <taxon>Coscinodiscophyceae</taxon>
        <taxon>Thalassiosirophycidae</taxon>
        <taxon>Stephanodiscales</taxon>
        <taxon>Stephanodiscaceae</taxon>
        <taxon>Stephanodiscus</taxon>
    </lineage>
</organism>
<dbReference type="PRINTS" id="PR00385">
    <property type="entry name" value="P450"/>
</dbReference>
<comment type="similarity">
    <text evidence="2 4">Belongs to the cytochrome P450 family.</text>
</comment>
<dbReference type="GO" id="GO:0046872">
    <property type="term" value="F:metal ion binding"/>
    <property type="evidence" value="ECO:0007669"/>
    <property type="project" value="UniProtKB-KW"/>
</dbReference>
<dbReference type="SUPFAM" id="SSF48264">
    <property type="entry name" value="Cytochrome P450"/>
    <property type="match status" value="1"/>
</dbReference>
<keyword evidence="6" id="KW-0472">Membrane</keyword>
<keyword evidence="6" id="KW-1133">Transmembrane helix</keyword>
<keyword evidence="3 4" id="KW-0349">Heme</keyword>
<protein>
    <recommendedName>
        <fullName evidence="9">Cytochrome P450</fullName>
    </recommendedName>
</protein>
<evidence type="ECO:0000313" key="8">
    <source>
        <dbReference type="Proteomes" id="UP001530315"/>
    </source>
</evidence>
<dbReference type="InterPro" id="IPR017972">
    <property type="entry name" value="Cyt_P450_CS"/>
</dbReference>
<sequence>MSNDPLVCHDGGSPRTTAFEALLLSIFQLRLFYPTLLLLTLVSLLRLQYNRQLKITRTTSAVPGLPSVPNAHPYFGHYRMLSDPLRHSFIFRDHATPSGISSIWGPGLKRCAAVLQASHARLVLRQNSQRDFSEWIVRHGRKSLGEDSLILIPGGAHWKSVRKVVARAFTHNIVRDQRLVIGKCARELVDWLEWSCDADASRGGGGGNDAAQEPIEACDFFKLYSYCVFGRVAMGHDFQSIPTNKGGIQRPHPSSSKRCMPPEAEAFESIVANIGLRSTSPRSFMNPAMQLYWIPTRTNRAYWKNSNMVDEMMGLIIGNQLDCMLRSSLQKEREKENKSFEGCPAGENADSSLLSYLIQSSLEKHFSIESSSACPFAASSQSRSTLPASSSCAGVSSFQFPSEITPAARKKIIEDISKILRTLLLAGYETTSISLSYTMYSLANSPRCQERCCEEARRVLVRQKKDASMNSSHSSDGDGEDSFDADDDDLPYCRAVLMEAIRLNMPVIFTTRVISKDLSLETGNEDDEYGKGSRVTILKGTRIVINPQMIHRDERNFDRAEEFVPERWVRWDEGVGRWVDRDYNAEAKKSTEHASSLASSIATPPSLSSKYTIENSQADCIPAANPANFFAFSDGARNCVGRRLALLESTLLIAELFRNLCVGFADKDFQLVKKVSFVTVRPSSLPIKFWKR</sequence>